<dbReference type="Proteomes" id="UP000587942">
    <property type="component" value="Unassembled WGS sequence"/>
</dbReference>
<dbReference type="InterPro" id="IPR020296">
    <property type="entry name" value="Spore_Cse60"/>
</dbReference>
<organism evidence="1 2">
    <name type="scientific">Mesobacillus selenatarsenatis</name>
    <dbReference type="NCBI Taxonomy" id="388741"/>
    <lineage>
        <taxon>Bacteria</taxon>
        <taxon>Bacillati</taxon>
        <taxon>Bacillota</taxon>
        <taxon>Bacilli</taxon>
        <taxon>Bacillales</taxon>
        <taxon>Bacillaceae</taxon>
        <taxon>Mesobacillus</taxon>
    </lineage>
</organism>
<dbReference type="EMBL" id="JAAVUM010000028">
    <property type="protein sequence ID" value="NKE08164.1"/>
    <property type="molecule type" value="Genomic_DNA"/>
</dbReference>
<dbReference type="RefSeq" id="WP_167834517.1">
    <property type="nucleotide sequence ID" value="NZ_JAAVUM010000028.1"/>
</dbReference>
<evidence type="ECO:0000313" key="1">
    <source>
        <dbReference type="EMBL" id="NKE08164.1"/>
    </source>
</evidence>
<accession>A0A846TQM7</accession>
<reference evidence="1 2" key="1">
    <citation type="submission" date="2020-03" db="EMBL/GenBank/DDBJ databases">
        <authorList>
            <person name="Sun Q."/>
        </authorList>
    </citation>
    <scope>NUCLEOTIDE SEQUENCE [LARGE SCALE GENOMIC DNA]</scope>
    <source>
        <strain evidence="1 2">KACC 21451</strain>
    </source>
</reference>
<sequence length="61" mass="7434">MIQVRVFDHEHEKDLEQDMNRFLEKLDEKKLLDIKYNVAVLPEEEDEEQIYCFSAMVVYRA</sequence>
<comment type="caution">
    <text evidence="1">The sequence shown here is derived from an EMBL/GenBank/DDBJ whole genome shotgun (WGS) entry which is preliminary data.</text>
</comment>
<evidence type="ECO:0000313" key="2">
    <source>
        <dbReference type="Proteomes" id="UP000587942"/>
    </source>
</evidence>
<protein>
    <submittedName>
        <fullName evidence="1">Sporulation protein Cse60</fullName>
    </submittedName>
</protein>
<dbReference type="AlphaFoldDB" id="A0A846TQM7"/>
<proteinExistence type="predicted"/>
<dbReference type="Pfam" id="PF10957">
    <property type="entry name" value="Spore_Cse60"/>
    <property type="match status" value="1"/>
</dbReference>
<name>A0A846TQM7_9BACI</name>
<gene>
    <name evidence="1" type="ORF">GWK17_22255</name>
</gene>